<evidence type="ECO:0000313" key="8">
    <source>
        <dbReference type="WBParaSite" id="SVE_0519700.1"/>
    </source>
</evidence>
<dbReference type="AlphaFoldDB" id="A0A0K0F8P7"/>
<dbReference type="GO" id="GO:0030100">
    <property type="term" value="P:regulation of endocytosis"/>
    <property type="evidence" value="ECO:0007669"/>
    <property type="project" value="TreeGrafter"/>
</dbReference>
<keyword evidence="1" id="KW-0343">GTPase activation</keyword>
<accession>A0A0K0F8P7</accession>
<dbReference type="WBParaSite" id="SVE_0519700.1">
    <property type="protein sequence ID" value="SVE_0519700.1"/>
    <property type="gene ID" value="SVE_0519700"/>
</dbReference>
<dbReference type="GO" id="GO:0008270">
    <property type="term" value="F:zinc ion binding"/>
    <property type="evidence" value="ECO:0007669"/>
    <property type="project" value="UniProtKB-KW"/>
</dbReference>
<dbReference type="GO" id="GO:0000139">
    <property type="term" value="C:Golgi membrane"/>
    <property type="evidence" value="ECO:0007669"/>
    <property type="project" value="TreeGrafter"/>
</dbReference>
<keyword evidence="7" id="KW-1185">Reference proteome</keyword>
<keyword evidence="2" id="KW-0479">Metal-binding</keyword>
<keyword evidence="4" id="KW-0862">Zinc</keyword>
<dbReference type="Gene3D" id="1.10.220.150">
    <property type="entry name" value="Arf GTPase activating protein"/>
    <property type="match status" value="1"/>
</dbReference>
<dbReference type="InterPro" id="IPR001164">
    <property type="entry name" value="ArfGAP_dom"/>
</dbReference>
<sequence length="204" mass="24472">MIHHYRNNLIFLHDIKSQQNNDKCFECHAENPTWVSVSYGIWICLYCAGKHRSLGVHISFVRSIEMDALTDIEIKKLLVGGNERAKLFFLQFYKNYSEKHKELTKDNFQKIYHSLTAELLREKIKVESEGFIWPIENALIRLKEAEKCEYLEDEEKNKNLDIDVWKFQILDNSQKNKKENKNFKKLLFKNFNAMSYIYRLIKRN</sequence>
<keyword evidence="3 5" id="KW-0863">Zinc-finger</keyword>
<reference evidence="8" key="2">
    <citation type="submission" date="2015-08" db="UniProtKB">
        <authorList>
            <consortium name="WormBaseParasite"/>
        </authorList>
    </citation>
    <scope>IDENTIFICATION</scope>
</reference>
<reference evidence="7" key="1">
    <citation type="submission" date="2014-07" db="EMBL/GenBank/DDBJ databases">
        <authorList>
            <person name="Martin A.A"/>
            <person name="De Silva N."/>
        </authorList>
    </citation>
    <scope>NUCLEOTIDE SEQUENCE</scope>
</reference>
<feature type="domain" description="Arf-GAP" evidence="6">
    <location>
        <begin position="6"/>
        <end position="89"/>
    </location>
</feature>
<dbReference type="GO" id="GO:0032012">
    <property type="term" value="P:regulation of ARF protein signal transduction"/>
    <property type="evidence" value="ECO:0007669"/>
    <property type="project" value="TreeGrafter"/>
</dbReference>
<dbReference type="Proteomes" id="UP000035680">
    <property type="component" value="Unassembled WGS sequence"/>
</dbReference>
<dbReference type="PANTHER" id="PTHR46395">
    <property type="entry name" value="ADP-RIBOSYLATION FACTOR GTPASE-ACTIVATING PROTEIN 1"/>
    <property type="match status" value="1"/>
</dbReference>
<evidence type="ECO:0000256" key="3">
    <source>
        <dbReference type="ARBA" id="ARBA00022771"/>
    </source>
</evidence>
<name>A0A0K0F8P7_STRVS</name>
<dbReference type="InterPro" id="IPR038508">
    <property type="entry name" value="ArfGAP_dom_sf"/>
</dbReference>
<dbReference type="Pfam" id="PF01412">
    <property type="entry name" value="ArfGap"/>
    <property type="match status" value="1"/>
</dbReference>
<dbReference type="CDD" id="cd08830">
    <property type="entry name" value="ArfGap_ArfGap1"/>
    <property type="match status" value="1"/>
</dbReference>
<dbReference type="PANTHER" id="PTHR46395:SF1">
    <property type="entry name" value="ADP-RIBOSYLATION FACTOR GTPASE-ACTIVATING PROTEIN 1"/>
    <property type="match status" value="1"/>
</dbReference>
<evidence type="ECO:0000256" key="4">
    <source>
        <dbReference type="ARBA" id="ARBA00022833"/>
    </source>
</evidence>
<evidence type="ECO:0000256" key="2">
    <source>
        <dbReference type="ARBA" id="ARBA00022723"/>
    </source>
</evidence>
<dbReference type="PRINTS" id="PR00405">
    <property type="entry name" value="REVINTRACTNG"/>
</dbReference>
<dbReference type="SMART" id="SM00105">
    <property type="entry name" value="ArfGap"/>
    <property type="match status" value="1"/>
</dbReference>
<evidence type="ECO:0000256" key="5">
    <source>
        <dbReference type="PROSITE-ProRule" id="PRU00288"/>
    </source>
</evidence>
<dbReference type="InterPro" id="IPR037278">
    <property type="entry name" value="ARFGAP/RecO"/>
</dbReference>
<evidence type="ECO:0000259" key="6">
    <source>
        <dbReference type="PROSITE" id="PS50115"/>
    </source>
</evidence>
<dbReference type="SUPFAM" id="SSF57863">
    <property type="entry name" value="ArfGap/RecO-like zinc finger"/>
    <property type="match status" value="1"/>
</dbReference>
<evidence type="ECO:0000313" key="7">
    <source>
        <dbReference type="Proteomes" id="UP000035680"/>
    </source>
</evidence>
<organism evidence="7 8">
    <name type="scientific">Strongyloides venezuelensis</name>
    <name type="common">Threadworm</name>
    <dbReference type="NCBI Taxonomy" id="75913"/>
    <lineage>
        <taxon>Eukaryota</taxon>
        <taxon>Metazoa</taxon>
        <taxon>Ecdysozoa</taxon>
        <taxon>Nematoda</taxon>
        <taxon>Chromadorea</taxon>
        <taxon>Rhabditida</taxon>
        <taxon>Tylenchina</taxon>
        <taxon>Panagrolaimomorpha</taxon>
        <taxon>Strongyloidoidea</taxon>
        <taxon>Strongyloididae</taxon>
        <taxon>Strongyloides</taxon>
    </lineage>
</organism>
<dbReference type="PROSITE" id="PS50115">
    <property type="entry name" value="ARFGAP"/>
    <property type="match status" value="1"/>
</dbReference>
<evidence type="ECO:0000256" key="1">
    <source>
        <dbReference type="ARBA" id="ARBA00022468"/>
    </source>
</evidence>
<dbReference type="GO" id="GO:0005096">
    <property type="term" value="F:GTPase activator activity"/>
    <property type="evidence" value="ECO:0007669"/>
    <property type="project" value="UniProtKB-KW"/>
</dbReference>
<protein>
    <submittedName>
        <fullName evidence="8">ADP-ribosylation factor GTPase-activating protein 1 (inferred by orthology to a human protein)</fullName>
    </submittedName>
</protein>
<proteinExistence type="predicted"/>
<dbReference type="STRING" id="75913.A0A0K0F8P7"/>